<keyword evidence="5" id="KW-1185">Reference proteome</keyword>
<keyword evidence="1" id="KW-0809">Transit peptide</keyword>
<comment type="caution">
    <text evidence="4">The sequence shown here is derived from an EMBL/GenBank/DDBJ whole genome shotgun (WGS) entry which is preliminary data.</text>
</comment>
<accession>A0A7J7L2M5</accession>
<dbReference type="Proteomes" id="UP000541444">
    <property type="component" value="Unassembled WGS sequence"/>
</dbReference>
<dbReference type="GO" id="GO:0080156">
    <property type="term" value="P:mitochondrial mRNA modification"/>
    <property type="evidence" value="ECO:0007669"/>
    <property type="project" value="TreeGrafter"/>
</dbReference>
<feature type="compositionally biased region" description="Polar residues" evidence="2">
    <location>
        <begin position="192"/>
        <end position="213"/>
    </location>
</feature>
<dbReference type="PANTHER" id="PTHR31346">
    <property type="entry name" value="MULTIPLE ORGANELLAR RNA EDITING FACTOR 2, CHLOROPLASTIC-RELATED-RELATED"/>
    <property type="match status" value="1"/>
</dbReference>
<organism evidence="4 5">
    <name type="scientific">Kingdonia uniflora</name>
    <dbReference type="NCBI Taxonomy" id="39325"/>
    <lineage>
        <taxon>Eukaryota</taxon>
        <taxon>Viridiplantae</taxon>
        <taxon>Streptophyta</taxon>
        <taxon>Embryophyta</taxon>
        <taxon>Tracheophyta</taxon>
        <taxon>Spermatophyta</taxon>
        <taxon>Magnoliopsida</taxon>
        <taxon>Ranunculales</taxon>
        <taxon>Circaeasteraceae</taxon>
        <taxon>Kingdonia</taxon>
    </lineage>
</organism>
<feature type="region of interest" description="Disordered" evidence="2">
    <location>
        <begin position="323"/>
        <end position="346"/>
    </location>
</feature>
<gene>
    <name evidence="4" type="ORF">GIB67_030107</name>
</gene>
<evidence type="ECO:0000256" key="1">
    <source>
        <dbReference type="ARBA" id="ARBA00022946"/>
    </source>
</evidence>
<sequence length="346" mass="38376">MIWATILCVVHVQGDTDIGAIRRNCALAYVVSHVKHRGFDREIEIELDRNNTCEEEARKSIYSVSTKHYFAFGCTVSEEVSYKIKELPRVSWVLPDSYLDAKNRDYGGEPFLNGQTVPYNPKYHEDWVRNNARTNDSRSKRDRPRNFDRSRNSERSDNMQNRDFQGSNGDASPTLNTTQNNRPHLGGPPPYANQNSGPNTGGPTPYANQNSVPNMGVPPSYANHQSNGPNVGGMPPYPSQHNNRPIGTIIPNRPNSGYANISGNMEALPNREFGPKTGFSNTMPNKDFQPRGGSTVPMSNGGDMLYQSREVPTQKYNNYNGNKDNGGAGMASGNACQVRDLPGQDF</sequence>
<evidence type="ECO:0000313" key="5">
    <source>
        <dbReference type="Proteomes" id="UP000541444"/>
    </source>
</evidence>
<dbReference type="Pfam" id="PF21864">
    <property type="entry name" value="MORF_dom"/>
    <property type="match status" value="1"/>
</dbReference>
<feature type="domain" description="MORF/ORRM1/DAG-like MORF" evidence="3">
    <location>
        <begin position="53"/>
        <end position="111"/>
    </location>
</feature>
<dbReference type="PANTHER" id="PTHR31346:SF12">
    <property type="entry name" value="MULTIPLE ORGANELLAR RNA EDITING FACTOR 7, MITOCHONDRIAL"/>
    <property type="match status" value="1"/>
</dbReference>
<proteinExistence type="predicted"/>
<dbReference type="OrthoDB" id="1913091at2759"/>
<feature type="compositionally biased region" description="Polar residues" evidence="2">
    <location>
        <begin position="158"/>
        <end position="182"/>
    </location>
</feature>
<protein>
    <recommendedName>
        <fullName evidence="3">MORF/ORRM1/DAG-like MORF domain-containing protein</fullName>
    </recommendedName>
</protein>
<dbReference type="EMBL" id="JACGCM010002671">
    <property type="protein sequence ID" value="KAF6136822.1"/>
    <property type="molecule type" value="Genomic_DNA"/>
</dbReference>
<feature type="compositionally biased region" description="Basic and acidic residues" evidence="2">
    <location>
        <begin position="135"/>
        <end position="157"/>
    </location>
</feature>
<dbReference type="GO" id="GO:0005739">
    <property type="term" value="C:mitochondrion"/>
    <property type="evidence" value="ECO:0007669"/>
    <property type="project" value="TreeGrafter"/>
</dbReference>
<dbReference type="InterPro" id="IPR054059">
    <property type="entry name" value="MORF/ORRM1/DAG-like_MORF"/>
</dbReference>
<reference evidence="4 5" key="1">
    <citation type="journal article" date="2020" name="IScience">
        <title>Genome Sequencing of the Endangered Kingdonia uniflora (Circaeasteraceae, Ranunculales) Reveals Potential Mechanisms of Evolutionary Specialization.</title>
        <authorList>
            <person name="Sun Y."/>
            <person name="Deng T."/>
            <person name="Zhang A."/>
            <person name="Moore M.J."/>
            <person name="Landis J.B."/>
            <person name="Lin N."/>
            <person name="Zhang H."/>
            <person name="Zhang X."/>
            <person name="Huang J."/>
            <person name="Zhang X."/>
            <person name="Sun H."/>
            <person name="Wang H."/>
        </authorList>
    </citation>
    <scope>NUCLEOTIDE SEQUENCE [LARGE SCALE GENOMIC DNA]</scope>
    <source>
        <strain evidence="4">TB1705</strain>
        <tissue evidence="4">Leaf</tissue>
    </source>
</reference>
<evidence type="ECO:0000313" key="4">
    <source>
        <dbReference type="EMBL" id="KAF6136822.1"/>
    </source>
</evidence>
<feature type="region of interest" description="Disordered" evidence="2">
    <location>
        <begin position="109"/>
        <end position="258"/>
    </location>
</feature>
<evidence type="ECO:0000256" key="2">
    <source>
        <dbReference type="SAM" id="MobiDB-lite"/>
    </source>
</evidence>
<evidence type="ECO:0000259" key="3">
    <source>
        <dbReference type="Pfam" id="PF21864"/>
    </source>
</evidence>
<dbReference type="GO" id="GO:0016554">
    <property type="term" value="P:cytidine to uridine editing"/>
    <property type="evidence" value="ECO:0007669"/>
    <property type="project" value="InterPro"/>
</dbReference>
<dbReference type="InterPro" id="IPR039206">
    <property type="entry name" value="MORF/ORRM1/DAG-like"/>
</dbReference>
<dbReference type="AlphaFoldDB" id="A0A7J7L2M5"/>
<name>A0A7J7L2M5_9MAGN</name>